<evidence type="ECO:0000313" key="6">
    <source>
        <dbReference type="Proteomes" id="UP000011523"/>
    </source>
</evidence>
<reference evidence="5 6" key="1">
    <citation type="journal article" date="2014" name="PLoS Genet.">
        <title>Phylogenetically driven sequencing of extremely halophilic archaea reveals strategies for static and dynamic osmo-response.</title>
        <authorList>
            <person name="Becker E.A."/>
            <person name="Seitzer P.M."/>
            <person name="Tritt A."/>
            <person name="Larsen D."/>
            <person name="Krusor M."/>
            <person name="Yao A.I."/>
            <person name="Wu D."/>
            <person name="Madern D."/>
            <person name="Eisen J.A."/>
            <person name="Darling A.E."/>
            <person name="Facciotti M.T."/>
        </authorList>
    </citation>
    <scope>NUCLEOTIDE SEQUENCE [LARGE SCALE GENOMIC DNA]</scope>
    <source>
        <strain evidence="5 6">DSM 14210</strain>
    </source>
</reference>
<organism evidence="5 6">
    <name type="scientific">Halorubrum tebenquichense DSM 14210</name>
    <dbReference type="NCBI Taxonomy" id="1227485"/>
    <lineage>
        <taxon>Archaea</taxon>
        <taxon>Methanobacteriati</taxon>
        <taxon>Methanobacteriota</taxon>
        <taxon>Stenosarchaea group</taxon>
        <taxon>Halobacteria</taxon>
        <taxon>Halobacteriales</taxon>
        <taxon>Haloferacaceae</taxon>
        <taxon>Halorubrum</taxon>
    </lineage>
</organism>
<dbReference type="PANTHER" id="PTHR43343">
    <property type="entry name" value="PEPTIDASE S12"/>
    <property type="match status" value="1"/>
</dbReference>
<proteinExistence type="inferred from homology"/>
<name>M0DYC9_9EURY</name>
<dbReference type="Gene3D" id="2.30.42.10">
    <property type="match status" value="1"/>
</dbReference>
<protein>
    <submittedName>
        <fullName evidence="5">Peptidase S1 and S6 chymotrypsin/Hap</fullName>
    </submittedName>
</protein>
<sequence length="376" mass="37980">MGHTRRELLVAGGIAGAAAASGCLGRAGGTNGEGGTDASTPAADTPVDDPANAGYAEVYDAVAPSVARVQTYVKSRETVFGPAEGGEAGQGSGFRYDDRHLVTNDHVIGDPDTVRVQGADDGWLDASVVGRDPYSDLAVLELDGDLPGDPLPVATDLPEIGTEVLVVGAPLGLEGSATRGIVSGRNRTIPASSTARGRFSIADAIQTDAALNPGNSGGPIVTLDGTVVGVATATRGENLGFGVSARLVNEVVPELIASGSYEHSYLGVGVREVDPLLAAGNDLPEARGVYVTEVVDGGPADGVLRGASGETTVEGATVPTGGDTIVSLDETEVAENADLSQYLALQTRPGDTVSVGIVRDGSEETVDVTLGERPEP</sequence>
<dbReference type="Pfam" id="PF13365">
    <property type="entry name" value="Trypsin_2"/>
    <property type="match status" value="1"/>
</dbReference>
<dbReference type="InterPro" id="IPR043504">
    <property type="entry name" value="Peptidase_S1_PA_chymotrypsin"/>
</dbReference>
<dbReference type="GO" id="GO:0004252">
    <property type="term" value="F:serine-type endopeptidase activity"/>
    <property type="evidence" value="ECO:0007669"/>
    <property type="project" value="InterPro"/>
</dbReference>
<accession>M0DYC9</accession>
<dbReference type="InterPro" id="IPR001940">
    <property type="entry name" value="Peptidase_S1C"/>
</dbReference>
<evidence type="ECO:0000256" key="1">
    <source>
        <dbReference type="ARBA" id="ARBA00010541"/>
    </source>
</evidence>
<dbReference type="AlphaFoldDB" id="M0DYC9"/>
<dbReference type="Gene3D" id="2.40.10.10">
    <property type="entry name" value="Trypsin-like serine proteases"/>
    <property type="match status" value="2"/>
</dbReference>
<keyword evidence="6" id="KW-1185">Reference proteome</keyword>
<dbReference type="PATRIC" id="fig|1227485.3.peg.642"/>
<evidence type="ECO:0000259" key="4">
    <source>
        <dbReference type="Pfam" id="PF13180"/>
    </source>
</evidence>
<dbReference type="InterPro" id="IPR001478">
    <property type="entry name" value="PDZ"/>
</dbReference>
<dbReference type="SUPFAM" id="SSF50494">
    <property type="entry name" value="Trypsin-like serine proteases"/>
    <property type="match status" value="1"/>
</dbReference>
<dbReference type="SUPFAM" id="SSF50156">
    <property type="entry name" value="PDZ domain-like"/>
    <property type="match status" value="1"/>
</dbReference>
<dbReference type="InterPro" id="IPR009003">
    <property type="entry name" value="Peptidase_S1_PA"/>
</dbReference>
<dbReference type="InterPro" id="IPR051201">
    <property type="entry name" value="Chloro_Bact_Ser_Proteases"/>
</dbReference>
<dbReference type="GO" id="GO:0006508">
    <property type="term" value="P:proteolysis"/>
    <property type="evidence" value="ECO:0007669"/>
    <property type="project" value="UniProtKB-KW"/>
</dbReference>
<feature type="domain" description="PDZ" evidence="4">
    <location>
        <begin position="265"/>
        <end position="370"/>
    </location>
</feature>
<gene>
    <name evidence="5" type="ORF">C472_03339</name>
</gene>
<dbReference type="InterPro" id="IPR036034">
    <property type="entry name" value="PDZ_sf"/>
</dbReference>
<dbReference type="RefSeq" id="WP_006628366.1">
    <property type="nucleotide sequence ID" value="NZ_AOJD01000024.1"/>
</dbReference>
<comment type="similarity">
    <text evidence="1">Belongs to the peptidase S1C family.</text>
</comment>
<dbReference type="OrthoDB" id="350578at2157"/>
<dbReference type="PROSITE" id="PS51318">
    <property type="entry name" value="TAT"/>
    <property type="match status" value="1"/>
</dbReference>
<evidence type="ECO:0000313" key="5">
    <source>
        <dbReference type="EMBL" id="ELZ39823.1"/>
    </source>
</evidence>
<dbReference type="EMBL" id="AOJD01000024">
    <property type="protein sequence ID" value="ELZ39823.1"/>
    <property type="molecule type" value="Genomic_DNA"/>
</dbReference>
<dbReference type="InterPro" id="IPR006311">
    <property type="entry name" value="TAT_signal"/>
</dbReference>
<dbReference type="PRINTS" id="PR00834">
    <property type="entry name" value="PROTEASES2C"/>
</dbReference>
<dbReference type="Proteomes" id="UP000011523">
    <property type="component" value="Unassembled WGS sequence"/>
</dbReference>
<evidence type="ECO:0000256" key="2">
    <source>
        <dbReference type="ARBA" id="ARBA00022670"/>
    </source>
</evidence>
<dbReference type="PROSITE" id="PS51257">
    <property type="entry name" value="PROKAR_LIPOPROTEIN"/>
    <property type="match status" value="1"/>
</dbReference>
<dbReference type="Pfam" id="PF13180">
    <property type="entry name" value="PDZ_2"/>
    <property type="match status" value="1"/>
</dbReference>
<keyword evidence="3" id="KW-0378">Hydrolase</keyword>
<keyword evidence="2" id="KW-0645">Protease</keyword>
<evidence type="ECO:0000256" key="3">
    <source>
        <dbReference type="ARBA" id="ARBA00022801"/>
    </source>
</evidence>
<comment type="caution">
    <text evidence="5">The sequence shown here is derived from an EMBL/GenBank/DDBJ whole genome shotgun (WGS) entry which is preliminary data.</text>
</comment>
<dbReference type="PANTHER" id="PTHR43343:SF3">
    <property type="entry name" value="PROTEASE DO-LIKE 8, CHLOROPLASTIC"/>
    <property type="match status" value="1"/>
</dbReference>